<name>T1DAS7_9ZZZZ</name>
<dbReference type="AlphaFoldDB" id="T1DAS7"/>
<dbReference type="InterPro" id="IPR011766">
    <property type="entry name" value="TPP_enzyme_TPP-bd"/>
</dbReference>
<reference evidence="3" key="2">
    <citation type="journal article" date="2014" name="ISME J.">
        <title>Microbial stratification in low pH oxic and suboxic macroscopic growths along an acid mine drainage.</title>
        <authorList>
            <person name="Mendez-Garcia C."/>
            <person name="Mesa V."/>
            <person name="Sprenger R.R."/>
            <person name="Richter M."/>
            <person name="Diez M.S."/>
            <person name="Solano J."/>
            <person name="Bargiela R."/>
            <person name="Golyshina O.V."/>
            <person name="Manteca A."/>
            <person name="Ramos J.L."/>
            <person name="Gallego J.R."/>
            <person name="Llorente I."/>
            <person name="Martins Dos Santos V.A."/>
            <person name="Jensen O.N."/>
            <person name="Pelaez A.I."/>
            <person name="Sanchez J."/>
            <person name="Ferrer M."/>
        </authorList>
    </citation>
    <scope>NUCLEOTIDE SEQUENCE</scope>
</reference>
<dbReference type="SUPFAM" id="SSF52518">
    <property type="entry name" value="Thiamin diphosphate-binding fold (THDP-binding)"/>
    <property type="match status" value="1"/>
</dbReference>
<dbReference type="InterPro" id="IPR051479">
    <property type="entry name" value="PorB-like"/>
</dbReference>
<reference evidence="3" key="1">
    <citation type="submission" date="2013-08" db="EMBL/GenBank/DDBJ databases">
        <authorList>
            <person name="Mendez C."/>
            <person name="Richter M."/>
            <person name="Ferrer M."/>
            <person name="Sanchez J."/>
        </authorList>
    </citation>
    <scope>NUCLEOTIDE SEQUENCE</scope>
</reference>
<dbReference type="Gene3D" id="3.40.50.970">
    <property type="match status" value="1"/>
</dbReference>
<gene>
    <name evidence="3" type="ORF">B1B_00303</name>
</gene>
<organism evidence="3">
    <name type="scientific">mine drainage metagenome</name>
    <dbReference type="NCBI Taxonomy" id="410659"/>
    <lineage>
        <taxon>unclassified sequences</taxon>
        <taxon>metagenomes</taxon>
        <taxon>ecological metagenomes</taxon>
    </lineage>
</organism>
<dbReference type="GO" id="GO:0030976">
    <property type="term" value="F:thiamine pyrophosphate binding"/>
    <property type="evidence" value="ECO:0007669"/>
    <property type="project" value="InterPro"/>
</dbReference>
<evidence type="ECO:0000313" key="3">
    <source>
        <dbReference type="EMBL" id="EQD79250.1"/>
    </source>
</evidence>
<dbReference type="Pfam" id="PF02775">
    <property type="entry name" value="TPP_enzyme_C"/>
    <property type="match status" value="1"/>
</dbReference>
<dbReference type="PANTHER" id="PTHR42897">
    <property type="entry name" value="PYRUVATE SYNTHASE SUBUNIT PORB"/>
    <property type="match status" value="1"/>
</dbReference>
<sequence>TTALGLALIDNPIEATGASISGLRAAADALGVKDVTIVGFAGDGGTVDIGLQSLSGMLERGTNAIYVMYDNEAYMNTGVQRSGATPMGAWTTTTPVGKQARGKTEQQKDIMAIVLAHQPAYAATLNPSFPEDYVAKAEKAREVRGTRFLHVYAPCPPGWRYSSEQTIHLGRLATDTGIFPLYEVEDGQYRITRSVGHLRPVEEYLRAQGRFAHLDANEIAAIQERVTTGWERLQLRVKESKTLPPHPARVAATTT</sequence>
<keyword evidence="1" id="KW-0560">Oxidoreductase</keyword>
<accession>T1DAS7</accession>
<evidence type="ECO:0000256" key="1">
    <source>
        <dbReference type="ARBA" id="ARBA00023002"/>
    </source>
</evidence>
<dbReference type="GO" id="GO:0016491">
    <property type="term" value="F:oxidoreductase activity"/>
    <property type="evidence" value="ECO:0007669"/>
    <property type="project" value="UniProtKB-KW"/>
</dbReference>
<evidence type="ECO:0000259" key="2">
    <source>
        <dbReference type="Pfam" id="PF02775"/>
    </source>
</evidence>
<dbReference type="EMBL" id="AUZY01000230">
    <property type="protein sequence ID" value="EQD79250.1"/>
    <property type="molecule type" value="Genomic_DNA"/>
</dbReference>
<feature type="domain" description="Thiamine pyrophosphate enzyme TPP-binding" evidence="2">
    <location>
        <begin position="27"/>
        <end position="151"/>
    </location>
</feature>
<dbReference type="InterPro" id="IPR029061">
    <property type="entry name" value="THDP-binding"/>
</dbReference>
<comment type="caution">
    <text evidence="3">The sequence shown here is derived from an EMBL/GenBank/DDBJ whole genome shotgun (WGS) entry which is preliminary data.</text>
</comment>
<proteinExistence type="predicted"/>
<feature type="non-terminal residue" evidence="3">
    <location>
        <position position="1"/>
    </location>
</feature>
<dbReference type="PANTHER" id="PTHR42897:SF2">
    <property type="entry name" value="PYRUVATE SYNTHASE SUBUNIT PORB"/>
    <property type="match status" value="1"/>
</dbReference>
<protein>
    <submittedName>
        <fullName evidence="3">Thiamine pyrophosphate binding domain-containing protein</fullName>
    </submittedName>
</protein>